<dbReference type="CDD" id="cd18011">
    <property type="entry name" value="DEXDc_RapA"/>
    <property type="match status" value="1"/>
</dbReference>
<dbReference type="GO" id="GO:0016787">
    <property type="term" value="F:hydrolase activity"/>
    <property type="evidence" value="ECO:0007669"/>
    <property type="project" value="UniProtKB-KW"/>
</dbReference>
<dbReference type="InterPro" id="IPR057342">
    <property type="entry name" value="DEXDc_RapA"/>
</dbReference>
<feature type="region of interest" description="Disordered" evidence="5">
    <location>
        <begin position="428"/>
        <end position="457"/>
    </location>
</feature>
<dbReference type="GO" id="GO:0004386">
    <property type="term" value="F:helicase activity"/>
    <property type="evidence" value="ECO:0007669"/>
    <property type="project" value="UniProtKB-KW"/>
</dbReference>
<dbReference type="SUPFAM" id="SSF52540">
    <property type="entry name" value="P-loop containing nucleoside triphosphate hydrolases"/>
    <property type="match status" value="2"/>
</dbReference>
<dbReference type="Gene3D" id="3.40.50.300">
    <property type="entry name" value="P-loop containing nucleotide triphosphate hydrolases"/>
    <property type="match status" value="1"/>
</dbReference>
<keyword evidence="4" id="KW-0067">ATP-binding</keyword>
<dbReference type="RefSeq" id="WP_179714709.1">
    <property type="nucleotide sequence ID" value="NZ_JACBZT010000001.1"/>
</dbReference>
<keyword evidence="3 8" id="KW-0347">Helicase</keyword>
<dbReference type="Pfam" id="PF00271">
    <property type="entry name" value="Helicase_C"/>
    <property type="match status" value="1"/>
</dbReference>
<dbReference type="PROSITE" id="PS51192">
    <property type="entry name" value="HELICASE_ATP_BIND_1"/>
    <property type="match status" value="1"/>
</dbReference>
<dbReference type="InterPro" id="IPR027417">
    <property type="entry name" value="P-loop_NTPase"/>
</dbReference>
<keyword evidence="1" id="KW-0547">Nucleotide-binding</keyword>
<dbReference type="EMBL" id="JACBZT010000001">
    <property type="protein sequence ID" value="NYJ03925.1"/>
    <property type="molecule type" value="Genomic_DNA"/>
</dbReference>
<keyword evidence="2" id="KW-0378">Hydrolase</keyword>
<dbReference type="CDD" id="cd18793">
    <property type="entry name" value="SF2_C_SNF"/>
    <property type="match status" value="1"/>
</dbReference>
<evidence type="ECO:0000256" key="2">
    <source>
        <dbReference type="ARBA" id="ARBA00022801"/>
    </source>
</evidence>
<evidence type="ECO:0000259" key="6">
    <source>
        <dbReference type="PROSITE" id="PS51192"/>
    </source>
</evidence>
<dbReference type="AlphaFoldDB" id="A0A853C7T1"/>
<dbReference type="Pfam" id="PF00176">
    <property type="entry name" value="SNF2-rel_dom"/>
    <property type="match status" value="1"/>
</dbReference>
<feature type="domain" description="Helicase C-terminal" evidence="7">
    <location>
        <begin position="502"/>
        <end position="675"/>
    </location>
</feature>
<dbReference type="InterPro" id="IPR001650">
    <property type="entry name" value="Helicase_C-like"/>
</dbReference>
<evidence type="ECO:0000256" key="5">
    <source>
        <dbReference type="SAM" id="MobiDB-lite"/>
    </source>
</evidence>
<evidence type="ECO:0000256" key="4">
    <source>
        <dbReference type="ARBA" id="ARBA00022840"/>
    </source>
</evidence>
<organism evidence="8 9">
    <name type="scientific">Petropleomorpha daqingensis</name>
    <dbReference type="NCBI Taxonomy" id="2026353"/>
    <lineage>
        <taxon>Bacteria</taxon>
        <taxon>Bacillati</taxon>
        <taxon>Actinomycetota</taxon>
        <taxon>Actinomycetes</taxon>
        <taxon>Geodermatophilales</taxon>
        <taxon>Geodermatophilaceae</taxon>
        <taxon>Petropleomorpha</taxon>
    </lineage>
</organism>
<dbReference type="PANTHER" id="PTHR10799">
    <property type="entry name" value="SNF2/RAD54 HELICASE FAMILY"/>
    <property type="match status" value="1"/>
</dbReference>
<dbReference type="InterPro" id="IPR000330">
    <property type="entry name" value="SNF2_N"/>
</dbReference>
<evidence type="ECO:0000256" key="3">
    <source>
        <dbReference type="ARBA" id="ARBA00022806"/>
    </source>
</evidence>
<feature type="compositionally biased region" description="Acidic residues" evidence="5">
    <location>
        <begin position="437"/>
        <end position="453"/>
    </location>
</feature>
<dbReference type="InterPro" id="IPR049730">
    <property type="entry name" value="SNF2/RAD54-like_C"/>
</dbReference>
<dbReference type="GO" id="GO:0005524">
    <property type="term" value="F:ATP binding"/>
    <property type="evidence" value="ECO:0007669"/>
    <property type="project" value="UniProtKB-KW"/>
</dbReference>
<dbReference type="PROSITE" id="PS51194">
    <property type="entry name" value="HELICASE_CTER"/>
    <property type="match status" value="1"/>
</dbReference>
<dbReference type="Gene3D" id="3.40.50.10810">
    <property type="entry name" value="Tandem AAA-ATPase domain"/>
    <property type="match status" value="1"/>
</dbReference>
<reference evidence="8 9" key="1">
    <citation type="submission" date="2020-07" db="EMBL/GenBank/DDBJ databases">
        <title>Sequencing the genomes of 1000 actinobacteria strains.</title>
        <authorList>
            <person name="Klenk H.-P."/>
        </authorList>
    </citation>
    <scope>NUCLEOTIDE SEQUENCE [LARGE SCALE GENOMIC DNA]</scope>
    <source>
        <strain evidence="8 9">DSM 104001</strain>
    </source>
</reference>
<dbReference type="InterPro" id="IPR014001">
    <property type="entry name" value="Helicase_ATP-bd"/>
</dbReference>
<dbReference type="SMART" id="SM00487">
    <property type="entry name" value="DEXDc"/>
    <property type="match status" value="1"/>
</dbReference>
<evidence type="ECO:0000259" key="7">
    <source>
        <dbReference type="PROSITE" id="PS51194"/>
    </source>
</evidence>
<gene>
    <name evidence="8" type="ORF">GGQ55_000203</name>
</gene>
<evidence type="ECO:0000313" key="8">
    <source>
        <dbReference type="EMBL" id="NYJ03925.1"/>
    </source>
</evidence>
<comment type="caution">
    <text evidence="8">The sequence shown here is derived from an EMBL/GenBank/DDBJ whole genome shotgun (WGS) entry which is preliminary data.</text>
</comment>
<protein>
    <submittedName>
        <fullName evidence="8">Superfamily II DNA or RNA helicase</fullName>
    </submittedName>
</protein>
<dbReference type="InterPro" id="IPR038718">
    <property type="entry name" value="SNF2-like_sf"/>
</dbReference>
<feature type="domain" description="Helicase ATP-binding" evidence="6">
    <location>
        <begin position="133"/>
        <end position="328"/>
    </location>
</feature>
<name>A0A853C7T1_9ACTN</name>
<dbReference type="Proteomes" id="UP000541969">
    <property type="component" value="Unassembled WGS sequence"/>
</dbReference>
<keyword evidence="9" id="KW-1185">Reference proteome</keyword>
<sequence length="1051" mass="116926">MPAAPLPEVGQLVDVRGARWVVTDVTPQGLPRSSADDGAAGLQHAVALQAMGDDRFGDELRVVWEIESGTNLVPEQGLPHTLDDAEIDDPATLAAFVDALRWGAVTSADPAAYQAPFRSGATVEPYQLEPLRRALAAPRTNLLLADDVGLGKTIEAGLVVQELLLRHRARSVIVVCPAGLVLKWRDEMAEKFGLSFEVISSESMRDVRRRYGVHANPFVLFPRVIVSMSWLPTARAQRLLQAAFDVARQRRATDGFAFDVLVVDEAHHVAPSAPQRTSEKRVYAVDSQRTVAVRELARMSEHRLFLSATPHNGYHESFTALLEMVDDHRFARGAEIDHVALGEVAVRRLKTDLHDERFHQREVRALPFSPNEDEAEAYQRLVQLIERRERAARAGQSNASDIAALLLKKRFLSSPWAFAKTASAYLEARRDGREPELPDYDDVMGENSSDDEEGRSSQLELDTLLDTRRALPDLAQRDADDLEALISWGEGYEASPDSRLRTLMTFLDAVTRPDGTWSNERVVVFTEYVDTLEWIQAVLEGVGYDSSRLAVIHGQTPQEDREDIRRRFNADPSEHPVRLLLATDAAGEGIDLQHYCHRMVNFDVPFNPNRLEQRIGRIDRYGQTDIPIAWHFVPAGSGASALARDMDLLKRLTDKMQNVRADLGSANPVLAPDVERQLLGRVAARPARAAANASQKAVNDMLKGERRLSGELTRIAGELSVVRDRLHLHPANVRRVVDTALVLQHQPQLVEVGDDRSDAAVLEVPRSIGPTWQLATADLDDPLTGKRRPITFDGDVVLAGRTDIVHAHLGHPLVQLATRTLRQELWQPVPSIHRVTAVVVPGLQDSFAAAVARLVLVGASGVRLHEEVFLAGTRLRRRQELGGELSEELLAATLDGDHLMPVPTPVLRAIVQRWNAEADEPEGLRGRVERSVGVRTERRVRELVTDLDARLESDLSRVDGIFQRFEQTLTRSLARMEREAREAEETLFEPDGSAAQRRRDIREVQRRLGVLSEERAREQIAVRARYARPVPHVFIGALVLALTPDDAEVAA</sequence>
<accession>A0A853C7T1</accession>
<proteinExistence type="predicted"/>
<evidence type="ECO:0000313" key="9">
    <source>
        <dbReference type="Proteomes" id="UP000541969"/>
    </source>
</evidence>
<dbReference type="NCBIfam" id="NF038317">
    <property type="entry name" value="DISARM_DrmD"/>
    <property type="match status" value="1"/>
</dbReference>
<evidence type="ECO:0000256" key="1">
    <source>
        <dbReference type="ARBA" id="ARBA00022741"/>
    </source>
</evidence>
<dbReference type="SMART" id="SM00490">
    <property type="entry name" value="HELICc"/>
    <property type="match status" value="1"/>
</dbReference>